<feature type="transmembrane region" description="Helical" evidence="1">
    <location>
        <begin position="39"/>
        <end position="57"/>
    </location>
</feature>
<feature type="transmembrane region" description="Helical" evidence="1">
    <location>
        <begin position="216"/>
        <end position="234"/>
    </location>
</feature>
<protein>
    <submittedName>
        <fullName evidence="3">DMT family transporter</fullName>
    </submittedName>
</protein>
<keyword evidence="1" id="KW-0812">Transmembrane</keyword>
<name>A0ABU8XQS7_9PROT</name>
<keyword evidence="4" id="KW-1185">Reference proteome</keyword>
<keyword evidence="1" id="KW-1133">Transmembrane helix</keyword>
<feature type="transmembrane region" description="Helical" evidence="1">
    <location>
        <begin position="95"/>
        <end position="114"/>
    </location>
</feature>
<gene>
    <name evidence="3" type="ORF">U1T56_10445</name>
</gene>
<dbReference type="PANTHER" id="PTHR22911:SF76">
    <property type="entry name" value="EAMA DOMAIN-CONTAINING PROTEIN"/>
    <property type="match status" value="1"/>
</dbReference>
<organism evidence="3 4">
    <name type="scientific">Benzoatithermus flavus</name>
    <dbReference type="NCBI Taxonomy" id="3108223"/>
    <lineage>
        <taxon>Bacteria</taxon>
        <taxon>Pseudomonadati</taxon>
        <taxon>Pseudomonadota</taxon>
        <taxon>Alphaproteobacteria</taxon>
        <taxon>Geminicoccales</taxon>
        <taxon>Geminicoccaceae</taxon>
        <taxon>Benzoatithermus</taxon>
    </lineage>
</organism>
<evidence type="ECO:0000313" key="3">
    <source>
        <dbReference type="EMBL" id="MEK0083571.1"/>
    </source>
</evidence>
<proteinExistence type="predicted"/>
<feature type="transmembrane region" description="Helical" evidence="1">
    <location>
        <begin position="121"/>
        <end position="140"/>
    </location>
</feature>
<evidence type="ECO:0000256" key="1">
    <source>
        <dbReference type="SAM" id="Phobius"/>
    </source>
</evidence>
<comment type="caution">
    <text evidence="3">The sequence shown here is derived from an EMBL/GenBank/DDBJ whole genome shotgun (WGS) entry which is preliminary data.</text>
</comment>
<feature type="domain" description="EamA" evidence="2">
    <location>
        <begin position="156"/>
        <end position="287"/>
    </location>
</feature>
<feature type="transmembrane region" description="Helical" evidence="1">
    <location>
        <begin position="270"/>
        <end position="288"/>
    </location>
</feature>
<sequence>MQDSRGRSTLAGLGAIGLWALLAPLGVAAGPVPPFLLTGLAFAVGGVLGLAWQLGTGRGLAVLGRVPPVAWVLGIGAFFGYHALYFTALQTLPPVEALLIINLWPLLIVLFTGLLPGERLLPLHLVGVTCGLLGAAILVLSKSEPAVAGVPAPSLPGYLAAVGCALIWSGYSVLNRRLVADVPSDAVTGFCLVTAVLALLAHALLEPAVWPEGAAWLAVLLLGLGPVGAAFFLWDHGTKHGRLQVLGAAAYLAPLLGTLLLLLMGRGQPSLGLLAAAVLIVGGAVLAGRAKAAPAEATAALSRTPSR</sequence>
<dbReference type="EMBL" id="JBBLZC010000008">
    <property type="protein sequence ID" value="MEK0083571.1"/>
    <property type="molecule type" value="Genomic_DNA"/>
</dbReference>
<evidence type="ECO:0000259" key="2">
    <source>
        <dbReference type="Pfam" id="PF00892"/>
    </source>
</evidence>
<feature type="transmembrane region" description="Helical" evidence="1">
    <location>
        <begin position="246"/>
        <end position="264"/>
    </location>
</feature>
<dbReference type="InterPro" id="IPR037185">
    <property type="entry name" value="EmrE-like"/>
</dbReference>
<accession>A0ABU8XQS7</accession>
<dbReference type="Pfam" id="PF00892">
    <property type="entry name" value="EamA"/>
    <property type="match status" value="2"/>
</dbReference>
<feature type="transmembrane region" description="Helical" evidence="1">
    <location>
        <begin position="155"/>
        <end position="174"/>
    </location>
</feature>
<dbReference type="Proteomes" id="UP001375743">
    <property type="component" value="Unassembled WGS sequence"/>
</dbReference>
<reference evidence="3 4" key="1">
    <citation type="submission" date="2024-01" db="EMBL/GenBank/DDBJ databases">
        <title>Multi-omics insights into the function and evolution of sodium benzoate biodegradation pathways in Benzoatithermus flavus gen. nov., sp. nov. from hot spring.</title>
        <authorList>
            <person name="Hu C.-J."/>
            <person name="Li W.-J."/>
        </authorList>
    </citation>
    <scope>NUCLEOTIDE SEQUENCE [LARGE SCALE GENOMIC DNA]</scope>
    <source>
        <strain evidence="3 4">SYSU G07066</strain>
    </source>
</reference>
<keyword evidence="1" id="KW-0472">Membrane</keyword>
<dbReference type="RefSeq" id="WP_418159418.1">
    <property type="nucleotide sequence ID" value="NZ_JBBLZC010000008.1"/>
</dbReference>
<feature type="transmembrane region" description="Helical" evidence="1">
    <location>
        <begin position="69"/>
        <end position="89"/>
    </location>
</feature>
<dbReference type="InterPro" id="IPR000620">
    <property type="entry name" value="EamA_dom"/>
</dbReference>
<feature type="transmembrane region" description="Helical" evidence="1">
    <location>
        <begin position="186"/>
        <end position="204"/>
    </location>
</feature>
<evidence type="ECO:0000313" key="4">
    <source>
        <dbReference type="Proteomes" id="UP001375743"/>
    </source>
</evidence>
<dbReference type="SUPFAM" id="SSF103481">
    <property type="entry name" value="Multidrug resistance efflux transporter EmrE"/>
    <property type="match status" value="2"/>
</dbReference>
<dbReference type="PANTHER" id="PTHR22911">
    <property type="entry name" value="ACYL-MALONYL CONDENSING ENZYME-RELATED"/>
    <property type="match status" value="1"/>
</dbReference>
<feature type="domain" description="EamA" evidence="2">
    <location>
        <begin position="10"/>
        <end position="139"/>
    </location>
</feature>